<sequence>MQGSVFSEQWFKVAKLNVSLNSSSYIKKQFYRGQKWYVIEDSFNNQFFRVREEAYRFLARLDSSKTVEEIWEESLKDESSHTPTQDEVISLLTSLHHKNLLYFKNKANTEQLLNRAELKHNKKMKTKVFSFLYFKVPLFDPDRFLDKTRPFTEIVFSKIGAIVWFIVIALGIKYSIENFSSLYDQTQGMLSPNKLFLLYISIIILKTLHEFGHSMMVKKFGGKVNEMGVMILVFTPIPYMDATQSWLFRSKYQRALVGAAGMIVELFIAAIAAIVWANTGDGIVNSIAFNMMIIGSVSSIFFNGNPLLRFDSYFILSDLLEIPNLYENSKKQWYYLVEKYIFKLEYVVNPSQSLREAFWLCTYSVLSFFYRLFVAFLIALFVADQWFFLGVLVVLISLYMWILKPWYEFFKYLFTSNKLQKTRLKAISITTFVIATIFIIIAVIPFPFSLKANGIVMTDNYQNIFLKTDGYLNKIHVKNGEFVNQGDVLLSFVNKELDFEIQSVDASIKETKAYMVKARTSAKADMNAINNQINLLKDKLKYLEEKKDKLFIKADKSGYFIHQEIKNKENTWFQMGQKIGMILPNKKTHFQAVIPQEESFNIFTNQVYNGSLKLHGLNEYKISVSEIRVIPYQKQELPSAALGWLGGGDIAVSQKDNSGTKTKESFFEVKANITNKQKFVLQHGRSGVLKIKLEPKTLVERIVTNAKQILQKHYKI</sequence>
<keyword evidence="7" id="KW-0175">Coiled coil</keyword>
<evidence type="ECO:0000256" key="5">
    <source>
        <dbReference type="ARBA" id="ARBA00022989"/>
    </source>
</evidence>
<evidence type="ECO:0000256" key="2">
    <source>
        <dbReference type="ARBA" id="ARBA00004127"/>
    </source>
</evidence>
<evidence type="ECO:0000313" key="10">
    <source>
        <dbReference type="EMBL" id="UTJ07607.1"/>
    </source>
</evidence>
<evidence type="ECO:0000256" key="3">
    <source>
        <dbReference type="ARBA" id="ARBA00007931"/>
    </source>
</evidence>
<dbReference type="PANTHER" id="PTHR13325">
    <property type="entry name" value="PROTEASE M50 MEMBRANE-BOUND TRANSCRIPTION FACTOR SITE 2 PROTEASE"/>
    <property type="match status" value="1"/>
</dbReference>
<evidence type="ECO:0000256" key="7">
    <source>
        <dbReference type="SAM" id="Coils"/>
    </source>
</evidence>
<dbReference type="Proteomes" id="UP001060012">
    <property type="component" value="Chromosome"/>
</dbReference>
<feature type="transmembrane region" description="Helical" evidence="8">
    <location>
        <begin position="155"/>
        <end position="176"/>
    </location>
</feature>
<keyword evidence="11" id="KW-1185">Reference proteome</keyword>
<dbReference type="Gene3D" id="1.10.287.470">
    <property type="entry name" value="Helix hairpin bin"/>
    <property type="match status" value="1"/>
</dbReference>
<evidence type="ECO:0000256" key="6">
    <source>
        <dbReference type="ARBA" id="ARBA00023136"/>
    </source>
</evidence>
<dbReference type="Pfam" id="PF02163">
    <property type="entry name" value="Peptidase_M50"/>
    <property type="match status" value="1"/>
</dbReference>
<dbReference type="Gene3D" id="2.40.50.100">
    <property type="match status" value="1"/>
</dbReference>
<dbReference type="InterPro" id="IPR001193">
    <property type="entry name" value="MBTPS2"/>
</dbReference>
<organism evidence="10 11">
    <name type="scientific">Arcobacter roscoffensis</name>
    <dbReference type="NCBI Taxonomy" id="2961520"/>
    <lineage>
        <taxon>Bacteria</taxon>
        <taxon>Pseudomonadati</taxon>
        <taxon>Campylobacterota</taxon>
        <taxon>Epsilonproteobacteria</taxon>
        <taxon>Campylobacterales</taxon>
        <taxon>Arcobacteraceae</taxon>
        <taxon>Arcobacter</taxon>
    </lineage>
</organism>
<comment type="cofactor">
    <cofactor evidence="1">
        <name>Zn(2+)</name>
        <dbReference type="ChEBI" id="CHEBI:29105"/>
    </cofactor>
</comment>
<feature type="coiled-coil region" evidence="7">
    <location>
        <begin position="519"/>
        <end position="553"/>
    </location>
</feature>
<comment type="subcellular location">
    <subcellularLocation>
        <location evidence="2">Endomembrane system</location>
        <topology evidence="2">Multi-pass membrane protein</topology>
    </subcellularLocation>
</comment>
<dbReference type="EMBL" id="CP100595">
    <property type="protein sequence ID" value="UTJ07607.1"/>
    <property type="molecule type" value="Genomic_DNA"/>
</dbReference>
<feature type="transmembrane region" description="Helical" evidence="8">
    <location>
        <begin position="357"/>
        <end position="380"/>
    </location>
</feature>
<feature type="transmembrane region" description="Helical" evidence="8">
    <location>
        <begin position="283"/>
        <end position="302"/>
    </location>
</feature>
<feature type="transmembrane region" description="Helical" evidence="8">
    <location>
        <begin position="196"/>
        <end position="217"/>
    </location>
</feature>
<evidence type="ECO:0000259" key="9">
    <source>
        <dbReference type="Pfam" id="PF02163"/>
    </source>
</evidence>
<name>A0ABY5E629_9BACT</name>
<keyword evidence="6 8" id="KW-0472">Membrane</keyword>
<feature type="transmembrane region" description="Helical" evidence="8">
    <location>
        <begin position="424"/>
        <end position="448"/>
    </location>
</feature>
<evidence type="ECO:0000256" key="1">
    <source>
        <dbReference type="ARBA" id="ARBA00001947"/>
    </source>
</evidence>
<keyword evidence="5 8" id="KW-1133">Transmembrane helix</keyword>
<gene>
    <name evidence="10" type="ORF">NJU99_05800</name>
</gene>
<keyword evidence="4 8" id="KW-0812">Transmembrane</keyword>
<feature type="domain" description="Peptidase M50" evidence="9">
    <location>
        <begin position="199"/>
        <end position="352"/>
    </location>
</feature>
<evidence type="ECO:0000256" key="8">
    <source>
        <dbReference type="SAM" id="Phobius"/>
    </source>
</evidence>
<dbReference type="PANTHER" id="PTHR13325:SF3">
    <property type="entry name" value="MEMBRANE-BOUND TRANSCRIPTION FACTOR SITE-2 PROTEASE"/>
    <property type="match status" value="1"/>
</dbReference>
<accession>A0ABY5E629</accession>
<feature type="transmembrane region" description="Helical" evidence="8">
    <location>
        <begin position="386"/>
        <end position="403"/>
    </location>
</feature>
<dbReference type="RefSeq" id="WP_254577781.1">
    <property type="nucleotide sequence ID" value="NZ_CP100595.1"/>
</dbReference>
<proteinExistence type="inferred from homology"/>
<feature type="transmembrane region" description="Helical" evidence="8">
    <location>
        <begin position="255"/>
        <end position="277"/>
    </location>
</feature>
<evidence type="ECO:0000256" key="4">
    <source>
        <dbReference type="ARBA" id="ARBA00022692"/>
    </source>
</evidence>
<evidence type="ECO:0000313" key="11">
    <source>
        <dbReference type="Proteomes" id="UP001060012"/>
    </source>
</evidence>
<comment type="similarity">
    <text evidence="3">Belongs to the peptidase M50B family.</text>
</comment>
<protein>
    <submittedName>
        <fullName evidence="10">Biotin/lipoyl-binding protein</fullName>
    </submittedName>
</protein>
<reference evidence="10" key="1">
    <citation type="submission" date="2022-07" db="EMBL/GenBank/DDBJ databases">
        <title>Arcobacter roscoffensis sp. nov., a marine bacterium isolated from coastal seawater collected from Roscoff, France.</title>
        <authorList>
            <person name="Pascual J."/>
            <person name="Lepeaux C."/>
            <person name="Methner A."/>
            <person name="Overmann J."/>
        </authorList>
    </citation>
    <scope>NUCLEOTIDE SEQUENCE</scope>
    <source>
        <strain evidence="10">ARW1-2F2</strain>
    </source>
</reference>
<dbReference type="InterPro" id="IPR008915">
    <property type="entry name" value="Peptidase_M50"/>
</dbReference>